<organism evidence="2">
    <name type="scientific">Ensete ventricosum</name>
    <name type="common">Abyssinian banana</name>
    <name type="synonym">Musa ensete</name>
    <dbReference type="NCBI Taxonomy" id="4639"/>
    <lineage>
        <taxon>Eukaryota</taxon>
        <taxon>Viridiplantae</taxon>
        <taxon>Streptophyta</taxon>
        <taxon>Embryophyta</taxon>
        <taxon>Tracheophyta</taxon>
        <taxon>Spermatophyta</taxon>
        <taxon>Magnoliopsida</taxon>
        <taxon>Liliopsida</taxon>
        <taxon>Zingiberales</taxon>
        <taxon>Musaceae</taxon>
        <taxon>Ensete</taxon>
    </lineage>
</organism>
<keyword evidence="1" id="KW-0472">Membrane</keyword>
<sequence length="203" mass="22669">MCRPASSGGFPVSFATGNTGFTGIIPRVGLVYGLEERMLCSLHRSRQVIRIRQTGRVGPFCGSRLLYSYVVRVPKRSFCLKHQSSPPFPLSWLSLLRHQIVLPASLLVAVAVVVIAFPIFFFPLRSDMISSSSSLLPNRKVISGRSGLSIPSWPCWSLFLSWWWGLLLDVTKRESVDKPLHPGVCIHPFPILSFPFLIFAVDD</sequence>
<dbReference type="AlphaFoldDB" id="A0A445MML0"/>
<dbReference type="EMBL" id="KV876842">
    <property type="protein sequence ID" value="RZR75482.1"/>
    <property type="molecule type" value="Genomic_DNA"/>
</dbReference>
<feature type="transmembrane region" description="Helical" evidence="1">
    <location>
        <begin position="100"/>
        <end position="122"/>
    </location>
</feature>
<dbReference type="Proteomes" id="UP000290560">
    <property type="component" value="Unassembled WGS sequence"/>
</dbReference>
<evidence type="ECO:0000313" key="2">
    <source>
        <dbReference type="EMBL" id="RZR75482.1"/>
    </source>
</evidence>
<proteinExistence type="predicted"/>
<name>A0A445MML0_ENSVE</name>
<accession>A0A445MML0</accession>
<evidence type="ECO:0000256" key="1">
    <source>
        <dbReference type="SAM" id="Phobius"/>
    </source>
</evidence>
<gene>
    <name evidence="2" type="ORF">BHM03_00058984</name>
</gene>
<protein>
    <submittedName>
        <fullName evidence="2">Uncharacterized protein</fullName>
    </submittedName>
</protein>
<keyword evidence="1" id="KW-0812">Transmembrane</keyword>
<keyword evidence="1" id="KW-1133">Transmembrane helix</keyword>
<feature type="transmembrane region" description="Helical" evidence="1">
    <location>
        <begin position="150"/>
        <end position="168"/>
    </location>
</feature>
<reference evidence="2" key="1">
    <citation type="journal article" date="2018" name="Data Brief">
        <title>Genome sequence data from 17 accessions of Ensete ventricosum, a staple food crop for millions in Ethiopia.</title>
        <authorList>
            <person name="Yemataw Z."/>
            <person name="Muzemil S."/>
            <person name="Ambachew D."/>
            <person name="Tripathi L."/>
            <person name="Tesfaye K."/>
            <person name="Chala A."/>
            <person name="Farbos A."/>
            <person name="O'Neill P."/>
            <person name="Moore K."/>
            <person name="Grant M."/>
            <person name="Studholme D.J."/>
        </authorList>
    </citation>
    <scope>NUCLEOTIDE SEQUENCE [LARGE SCALE GENOMIC DNA]</scope>
    <source>
        <tissue evidence="2">Leaf</tissue>
    </source>
</reference>
<feature type="transmembrane region" description="Helical" evidence="1">
    <location>
        <begin position="180"/>
        <end position="201"/>
    </location>
</feature>